<dbReference type="RefSeq" id="XP_037195278.1">
    <property type="nucleotide sequence ID" value="XM_037333150.1"/>
</dbReference>
<dbReference type="AlphaFoldDB" id="A0A8H6EL66"/>
<name>A0A8H6EL66_9HELO</name>
<accession>A0A8H6EL66</accession>
<sequence length="75" mass="8319">MLSPSWLSCCLNSVAKVAAMILEIEQSDIVINLGKSHILQHDLRERLKTPALTELQLYLGKSSSDARPQISSNVR</sequence>
<dbReference type="Proteomes" id="UP000531561">
    <property type="component" value="Unassembled WGS sequence"/>
</dbReference>
<gene>
    <name evidence="1" type="ORF">Bfra_002737</name>
</gene>
<proteinExistence type="predicted"/>
<dbReference type="EMBL" id="JABFCT010000004">
    <property type="protein sequence ID" value="KAF5876332.1"/>
    <property type="molecule type" value="Genomic_DNA"/>
</dbReference>
<organism evidence="1 2">
    <name type="scientific">Botrytis fragariae</name>
    <dbReference type="NCBI Taxonomy" id="1964551"/>
    <lineage>
        <taxon>Eukaryota</taxon>
        <taxon>Fungi</taxon>
        <taxon>Dikarya</taxon>
        <taxon>Ascomycota</taxon>
        <taxon>Pezizomycotina</taxon>
        <taxon>Leotiomycetes</taxon>
        <taxon>Helotiales</taxon>
        <taxon>Sclerotiniaceae</taxon>
        <taxon>Botrytis</taxon>
    </lineage>
</organism>
<protein>
    <submittedName>
        <fullName evidence="1">Uncharacterized protein</fullName>
    </submittedName>
</protein>
<keyword evidence="2" id="KW-1185">Reference proteome</keyword>
<evidence type="ECO:0000313" key="2">
    <source>
        <dbReference type="Proteomes" id="UP000531561"/>
    </source>
</evidence>
<dbReference type="GeneID" id="59256842"/>
<evidence type="ECO:0000313" key="1">
    <source>
        <dbReference type="EMBL" id="KAF5876332.1"/>
    </source>
</evidence>
<comment type="caution">
    <text evidence="1">The sequence shown here is derived from an EMBL/GenBank/DDBJ whole genome shotgun (WGS) entry which is preliminary data.</text>
</comment>
<reference evidence="1 2" key="1">
    <citation type="journal article" date="2020" name="Phytopathology">
        <title>A high-quality genome resource of Botrytis fragariae, a new and rapidly spreading fungal pathogen causing strawberry gray mold in the U.S.A.</title>
        <authorList>
            <person name="Wu Y."/>
            <person name="Saski C.A."/>
            <person name="Schnabel G."/>
            <person name="Xiao S."/>
            <person name="Hu M."/>
        </authorList>
    </citation>
    <scope>NUCLEOTIDE SEQUENCE [LARGE SCALE GENOMIC DNA]</scope>
    <source>
        <strain evidence="1 2">BVB16</strain>
    </source>
</reference>